<dbReference type="EMBL" id="UYJE01006323">
    <property type="protein sequence ID" value="VDI44997.1"/>
    <property type="molecule type" value="Genomic_DNA"/>
</dbReference>
<organism evidence="2 3">
    <name type="scientific">Mytilus galloprovincialis</name>
    <name type="common">Mediterranean mussel</name>
    <dbReference type="NCBI Taxonomy" id="29158"/>
    <lineage>
        <taxon>Eukaryota</taxon>
        <taxon>Metazoa</taxon>
        <taxon>Spiralia</taxon>
        <taxon>Lophotrochozoa</taxon>
        <taxon>Mollusca</taxon>
        <taxon>Bivalvia</taxon>
        <taxon>Autobranchia</taxon>
        <taxon>Pteriomorphia</taxon>
        <taxon>Mytilida</taxon>
        <taxon>Mytiloidea</taxon>
        <taxon>Mytilidae</taxon>
        <taxon>Mytilinae</taxon>
        <taxon>Mytilus</taxon>
    </lineage>
</organism>
<sequence length="178" mass="21163">MRQLKHYTKPLELKLQSACNQIKRDIKRLEKGYDTVIKELEKKVDEFKTTLHQELEYYWYLLFHPTGDDVWLNTLEDIGETENIPPTTSFKDYVTGFLVENYRFLWNHYYTEGPCTMHKLPGRMAQQATEEDKGTIIMQHYPVCSRRNPPTLKTTIQSNRHQTHIQIPTRTYQRGGIL</sequence>
<evidence type="ECO:0000313" key="3">
    <source>
        <dbReference type="Proteomes" id="UP000596742"/>
    </source>
</evidence>
<keyword evidence="1" id="KW-0175">Coiled coil</keyword>
<keyword evidence="3" id="KW-1185">Reference proteome</keyword>
<reference evidence="2" key="1">
    <citation type="submission" date="2018-11" db="EMBL/GenBank/DDBJ databases">
        <authorList>
            <person name="Alioto T."/>
            <person name="Alioto T."/>
        </authorList>
    </citation>
    <scope>NUCLEOTIDE SEQUENCE</scope>
</reference>
<dbReference type="Proteomes" id="UP000596742">
    <property type="component" value="Unassembled WGS sequence"/>
</dbReference>
<gene>
    <name evidence="2" type="ORF">MGAL_10B044420</name>
</gene>
<feature type="coiled-coil region" evidence="1">
    <location>
        <begin position="19"/>
        <end position="57"/>
    </location>
</feature>
<name>A0A8B6F875_MYTGA</name>
<evidence type="ECO:0000313" key="2">
    <source>
        <dbReference type="EMBL" id="VDI44997.1"/>
    </source>
</evidence>
<comment type="caution">
    <text evidence="2">The sequence shown here is derived from an EMBL/GenBank/DDBJ whole genome shotgun (WGS) entry which is preliminary data.</text>
</comment>
<accession>A0A8B6F875</accession>
<dbReference type="AlphaFoldDB" id="A0A8B6F875"/>
<protein>
    <submittedName>
        <fullName evidence="2">Uncharacterized protein</fullName>
    </submittedName>
</protein>
<proteinExistence type="predicted"/>
<evidence type="ECO:0000256" key="1">
    <source>
        <dbReference type="SAM" id="Coils"/>
    </source>
</evidence>